<sequence>MSGLTIVSREQWGAQAPRTAHTKITGAVAYAFIHHTATPSCTGEASKARVQSIQNHHMNTNKWDDIGYSFLIDGDGVVFQGRGWGVVGAHTKGYNSQGYGIAILGNFATASPSAEALESAKRLIAAGVSDGYLRSDYKVVGHRDVCSTECPGNALYSIIKTWPHFGK</sequence>
<dbReference type="AlphaFoldDB" id="A0AAV2TFE9"/>
<dbReference type="InterPro" id="IPR036505">
    <property type="entry name" value="Amidase/PGRP_sf"/>
</dbReference>
<dbReference type="Pfam" id="PF01510">
    <property type="entry name" value="Amidase_2"/>
    <property type="match status" value="1"/>
</dbReference>
<evidence type="ECO:0000259" key="7">
    <source>
        <dbReference type="SMART" id="SM00701"/>
    </source>
</evidence>
<dbReference type="GO" id="GO:0008745">
    <property type="term" value="F:N-acetylmuramoyl-L-alanine amidase activity"/>
    <property type="evidence" value="ECO:0007669"/>
    <property type="project" value="InterPro"/>
</dbReference>
<dbReference type="EMBL" id="CAXLJL010000235">
    <property type="protein sequence ID" value="CAL5135002.1"/>
    <property type="molecule type" value="Genomic_DNA"/>
</dbReference>
<dbReference type="Proteomes" id="UP001497525">
    <property type="component" value="Unassembled WGS sequence"/>
</dbReference>
<dbReference type="GO" id="GO:0042834">
    <property type="term" value="F:peptidoglycan binding"/>
    <property type="evidence" value="ECO:0007669"/>
    <property type="project" value="InterPro"/>
</dbReference>
<keyword evidence="4" id="KW-0391">Immunity</keyword>
<feature type="domain" description="N-acetylmuramoyl-L-alanine amidase" evidence="6">
    <location>
        <begin position="16"/>
        <end position="152"/>
    </location>
</feature>
<evidence type="ECO:0008006" key="10">
    <source>
        <dbReference type="Google" id="ProtNLM"/>
    </source>
</evidence>
<dbReference type="SMART" id="SM00701">
    <property type="entry name" value="PGRP"/>
    <property type="match status" value="1"/>
</dbReference>
<keyword evidence="5" id="KW-1015">Disulfide bond</keyword>
<evidence type="ECO:0000256" key="1">
    <source>
        <dbReference type="ARBA" id="ARBA00007553"/>
    </source>
</evidence>
<dbReference type="GO" id="GO:0045087">
    <property type="term" value="P:innate immune response"/>
    <property type="evidence" value="ECO:0007669"/>
    <property type="project" value="UniProtKB-KW"/>
</dbReference>
<comment type="caution">
    <text evidence="8">The sequence shown here is derived from an EMBL/GenBank/DDBJ whole genome shotgun (WGS) entry which is preliminary data.</text>
</comment>
<dbReference type="SMART" id="SM00644">
    <property type="entry name" value="Ami_2"/>
    <property type="match status" value="1"/>
</dbReference>
<keyword evidence="2" id="KW-0399">Innate immunity</keyword>
<evidence type="ECO:0000313" key="9">
    <source>
        <dbReference type="Proteomes" id="UP001497525"/>
    </source>
</evidence>
<dbReference type="InterPro" id="IPR015510">
    <property type="entry name" value="PGRP"/>
</dbReference>
<dbReference type="FunFam" id="3.40.80.10:FF:000001">
    <property type="entry name" value="Peptidoglycan recognition protein 1"/>
    <property type="match status" value="1"/>
</dbReference>
<dbReference type="InterPro" id="IPR006619">
    <property type="entry name" value="PGRP_domain_met/bac"/>
</dbReference>
<evidence type="ECO:0000256" key="3">
    <source>
        <dbReference type="ARBA" id="ARBA00022729"/>
    </source>
</evidence>
<dbReference type="GO" id="GO:0008270">
    <property type="term" value="F:zinc ion binding"/>
    <property type="evidence" value="ECO:0007669"/>
    <property type="project" value="InterPro"/>
</dbReference>
<protein>
    <recommendedName>
        <fullName evidence="10">Peptidoglycan-recognition protein</fullName>
    </recommendedName>
</protein>
<dbReference type="PANTHER" id="PTHR11022:SF12">
    <property type="entry name" value="PEPTIDOGLYCAN RECOGNITION PROTEIN 3"/>
    <property type="match status" value="1"/>
</dbReference>
<reference evidence="8" key="1">
    <citation type="submission" date="2024-06" db="EMBL/GenBank/DDBJ databases">
        <authorList>
            <person name="Liu X."/>
            <person name="Lenzi L."/>
            <person name="Haldenby T S."/>
            <person name="Uol C."/>
        </authorList>
    </citation>
    <scope>NUCLEOTIDE SEQUENCE</scope>
</reference>
<name>A0AAV2TFE9_CALDB</name>
<evidence type="ECO:0000259" key="6">
    <source>
        <dbReference type="SMART" id="SM00644"/>
    </source>
</evidence>
<proteinExistence type="inferred from homology"/>
<evidence type="ECO:0000313" key="8">
    <source>
        <dbReference type="EMBL" id="CAL5135002.1"/>
    </source>
</evidence>
<dbReference type="CDD" id="cd06583">
    <property type="entry name" value="PGRP"/>
    <property type="match status" value="1"/>
</dbReference>
<organism evidence="8 9">
    <name type="scientific">Calicophoron daubneyi</name>
    <name type="common">Rumen fluke</name>
    <name type="synonym">Paramphistomum daubneyi</name>
    <dbReference type="NCBI Taxonomy" id="300641"/>
    <lineage>
        <taxon>Eukaryota</taxon>
        <taxon>Metazoa</taxon>
        <taxon>Spiralia</taxon>
        <taxon>Lophotrochozoa</taxon>
        <taxon>Platyhelminthes</taxon>
        <taxon>Trematoda</taxon>
        <taxon>Digenea</taxon>
        <taxon>Plagiorchiida</taxon>
        <taxon>Pronocephalata</taxon>
        <taxon>Paramphistomoidea</taxon>
        <taxon>Paramphistomidae</taxon>
        <taxon>Calicophoron</taxon>
    </lineage>
</organism>
<evidence type="ECO:0000256" key="5">
    <source>
        <dbReference type="ARBA" id="ARBA00023157"/>
    </source>
</evidence>
<dbReference type="InterPro" id="IPR017331">
    <property type="entry name" value="Peptidoglycan_recognition"/>
</dbReference>
<gene>
    <name evidence="8" type="ORF">CDAUBV1_LOCUS9079</name>
</gene>
<dbReference type="InterPro" id="IPR002502">
    <property type="entry name" value="Amidase_domain"/>
</dbReference>
<comment type="similarity">
    <text evidence="1">Belongs to the N-acetylmuramoyl-L-alanine amidase 2 family.</text>
</comment>
<feature type="domain" description="Peptidoglycan recognition protein family" evidence="7">
    <location>
        <begin position="4"/>
        <end position="146"/>
    </location>
</feature>
<dbReference type="Gene3D" id="3.40.80.10">
    <property type="entry name" value="Peptidoglycan recognition protein-like"/>
    <property type="match status" value="1"/>
</dbReference>
<evidence type="ECO:0000256" key="4">
    <source>
        <dbReference type="ARBA" id="ARBA00022859"/>
    </source>
</evidence>
<dbReference type="SUPFAM" id="SSF55846">
    <property type="entry name" value="N-acetylmuramoyl-L-alanine amidase-like"/>
    <property type="match status" value="1"/>
</dbReference>
<dbReference type="GO" id="GO:0009253">
    <property type="term" value="P:peptidoglycan catabolic process"/>
    <property type="evidence" value="ECO:0007669"/>
    <property type="project" value="InterPro"/>
</dbReference>
<keyword evidence="3" id="KW-0732">Signal</keyword>
<evidence type="ECO:0000256" key="2">
    <source>
        <dbReference type="ARBA" id="ARBA00022588"/>
    </source>
</evidence>
<accession>A0AAV2TFE9</accession>
<dbReference type="PIRSF" id="PIRSF037945">
    <property type="entry name" value="PGRPs"/>
    <property type="match status" value="1"/>
</dbReference>
<dbReference type="PANTHER" id="PTHR11022">
    <property type="entry name" value="PEPTIDOGLYCAN RECOGNITION PROTEIN"/>
    <property type="match status" value="1"/>
</dbReference>